<keyword evidence="2" id="KW-1185">Reference proteome</keyword>
<dbReference type="Proteomes" id="UP000827092">
    <property type="component" value="Unassembled WGS sequence"/>
</dbReference>
<comment type="caution">
    <text evidence="1">The sequence shown here is derived from an EMBL/GenBank/DDBJ whole genome shotgun (WGS) entry which is preliminary data.</text>
</comment>
<gene>
    <name evidence="1" type="ORF">JTE90_021727</name>
</gene>
<organism evidence="1 2">
    <name type="scientific">Oedothorax gibbosus</name>
    <dbReference type="NCBI Taxonomy" id="931172"/>
    <lineage>
        <taxon>Eukaryota</taxon>
        <taxon>Metazoa</taxon>
        <taxon>Ecdysozoa</taxon>
        <taxon>Arthropoda</taxon>
        <taxon>Chelicerata</taxon>
        <taxon>Arachnida</taxon>
        <taxon>Araneae</taxon>
        <taxon>Araneomorphae</taxon>
        <taxon>Entelegynae</taxon>
        <taxon>Araneoidea</taxon>
        <taxon>Linyphiidae</taxon>
        <taxon>Erigoninae</taxon>
        <taxon>Oedothorax</taxon>
    </lineage>
</organism>
<evidence type="ECO:0000313" key="1">
    <source>
        <dbReference type="EMBL" id="KAG8182589.1"/>
    </source>
</evidence>
<name>A0AAV6UFR0_9ARAC</name>
<dbReference type="AlphaFoldDB" id="A0AAV6UFR0"/>
<dbReference type="EMBL" id="JAFNEN010000458">
    <property type="protein sequence ID" value="KAG8182589.1"/>
    <property type="molecule type" value="Genomic_DNA"/>
</dbReference>
<evidence type="ECO:0000313" key="2">
    <source>
        <dbReference type="Proteomes" id="UP000827092"/>
    </source>
</evidence>
<reference evidence="1 2" key="1">
    <citation type="journal article" date="2022" name="Nat. Ecol. Evol.">
        <title>A masculinizing supergene underlies an exaggerated male reproductive morph in a spider.</title>
        <authorList>
            <person name="Hendrickx F."/>
            <person name="De Corte Z."/>
            <person name="Sonet G."/>
            <person name="Van Belleghem S.M."/>
            <person name="Kostlbacher S."/>
            <person name="Vangestel C."/>
        </authorList>
    </citation>
    <scope>NUCLEOTIDE SEQUENCE [LARGE SCALE GENOMIC DNA]</scope>
    <source>
        <strain evidence="1">W744_W776</strain>
    </source>
</reference>
<proteinExistence type="predicted"/>
<protein>
    <submittedName>
        <fullName evidence="1">Uncharacterized protein</fullName>
    </submittedName>
</protein>
<sequence length="71" mass="8032">MDLAGPLFTREGAKVWIVIFTCAIYRAVHLDRNGSSLHYMPDEKVVKDHQLLGDDCRGFILVMLQQVTGLE</sequence>
<accession>A0AAV6UFR0</accession>